<name>A0A261SPC5_9BORD</name>
<feature type="binding site" evidence="5">
    <location>
        <position position="218"/>
    </location>
    <ligand>
        <name>Mo-molybdopterin</name>
        <dbReference type="ChEBI" id="CHEBI:71302"/>
    </ligand>
</feature>
<comment type="similarity">
    <text evidence="5">Belongs to the MsrP family.</text>
</comment>
<dbReference type="PANTHER" id="PTHR43032:SF3">
    <property type="entry name" value="PROTEIN-METHIONINE-SULFOXIDE REDUCTASE CATALYTIC SUBUNIT MSRP"/>
    <property type="match status" value="1"/>
</dbReference>
<dbReference type="GO" id="GO:0016672">
    <property type="term" value="F:oxidoreductase activity, acting on a sulfur group of donors, quinone or similar compound as acceptor"/>
    <property type="evidence" value="ECO:0007669"/>
    <property type="project" value="UniProtKB-UniRule"/>
</dbReference>
<dbReference type="RefSeq" id="WP_094825611.1">
    <property type="nucleotide sequence ID" value="NZ_NEVL01000002.1"/>
</dbReference>
<dbReference type="InterPro" id="IPR000572">
    <property type="entry name" value="OxRdtase_Mopterin-bd_dom"/>
</dbReference>
<gene>
    <name evidence="5" type="primary">msrP</name>
    <name evidence="7" type="ORF">CEG14_06865</name>
</gene>
<feature type="binding site" evidence="5">
    <location>
        <position position="130"/>
    </location>
    <ligand>
        <name>Mo-molybdopterin</name>
        <dbReference type="ChEBI" id="CHEBI:71302"/>
    </ligand>
    <ligandPart>
        <name>Mo</name>
        <dbReference type="ChEBI" id="CHEBI:28685"/>
    </ligandPart>
</feature>
<dbReference type="GO" id="GO:0030091">
    <property type="term" value="P:protein repair"/>
    <property type="evidence" value="ECO:0007669"/>
    <property type="project" value="UniProtKB-UniRule"/>
</dbReference>
<evidence type="ECO:0000313" key="7">
    <source>
        <dbReference type="EMBL" id="OZI39239.1"/>
    </source>
</evidence>
<dbReference type="EMBL" id="NEVL01000002">
    <property type="protein sequence ID" value="OZI39239.1"/>
    <property type="molecule type" value="Genomic_DNA"/>
</dbReference>
<dbReference type="InterPro" id="IPR022867">
    <property type="entry name" value="MsrP"/>
</dbReference>
<feature type="binding site" evidence="5">
    <location>
        <position position="72"/>
    </location>
    <ligand>
        <name>Mo-molybdopterin</name>
        <dbReference type="ChEBI" id="CHEBI:71302"/>
    </ligand>
</feature>
<dbReference type="Proteomes" id="UP000217005">
    <property type="component" value="Unassembled WGS sequence"/>
</dbReference>
<dbReference type="GO" id="GO:0043546">
    <property type="term" value="F:molybdopterin cofactor binding"/>
    <property type="evidence" value="ECO:0007669"/>
    <property type="project" value="UniProtKB-UniRule"/>
</dbReference>
<comment type="subunit">
    <text evidence="5">Heterodimer of a catalytic subunit (MsrP) and a heme-binding subunit (MsrQ).</text>
</comment>
<dbReference type="Gene3D" id="3.90.420.10">
    <property type="entry name" value="Oxidoreductase, molybdopterin-binding domain"/>
    <property type="match status" value="1"/>
</dbReference>
<keyword evidence="3 5" id="KW-0732">Signal</keyword>
<feature type="domain" description="Oxidoreductase molybdopterin-binding" evidence="6">
    <location>
        <begin position="92"/>
        <end position="247"/>
    </location>
</feature>
<feature type="binding site" evidence="5">
    <location>
        <position position="165"/>
    </location>
    <ligand>
        <name>Mo-molybdopterin</name>
        <dbReference type="ChEBI" id="CHEBI:71302"/>
    </ligand>
</feature>
<evidence type="ECO:0000256" key="5">
    <source>
        <dbReference type="HAMAP-Rule" id="MF_01206"/>
    </source>
</evidence>
<dbReference type="NCBIfam" id="NF003767">
    <property type="entry name" value="PRK05363.1"/>
    <property type="match status" value="1"/>
</dbReference>
<keyword evidence="2 5" id="KW-0479">Metal-binding</keyword>
<protein>
    <recommendedName>
        <fullName evidence="5">Protein-methionine-sulfoxide reductase catalytic subunit MsrP</fullName>
        <ecNumber evidence="5">1.8.5.-</ecNumber>
    </recommendedName>
</protein>
<feature type="binding site" evidence="5">
    <location>
        <begin position="75"/>
        <end position="76"/>
    </location>
    <ligand>
        <name>Mo-molybdopterin</name>
        <dbReference type="ChEBI" id="CHEBI:71302"/>
    </ligand>
</feature>
<comment type="cofactor">
    <cofactor evidence="5">
        <name>Mo-molybdopterin</name>
        <dbReference type="ChEBI" id="CHEBI:71302"/>
    </cofactor>
    <text evidence="5">Binds 1 Mo-molybdopterin (Mo-MPT) cofactor per subunit.</text>
</comment>
<dbReference type="HAMAP" id="MF_01206">
    <property type="entry name" value="MsrP"/>
    <property type="match status" value="1"/>
</dbReference>
<feature type="binding site" evidence="5">
    <location>
        <begin position="229"/>
        <end position="231"/>
    </location>
    <ligand>
        <name>Mo-molybdopterin</name>
        <dbReference type="ChEBI" id="CHEBI:71302"/>
    </ligand>
</feature>
<evidence type="ECO:0000256" key="1">
    <source>
        <dbReference type="ARBA" id="ARBA00022505"/>
    </source>
</evidence>
<accession>A0A261SPC5</accession>
<comment type="function">
    <text evidence="5">Part of the MsrPQ system that repairs oxidized periplasmic proteins containing methionine sulfoxide residues (Met-O), using respiratory chain electrons. Thus protects these proteins from oxidative-stress damage caused by reactive species of oxygen and chlorine generated by the host defense mechanisms. MsrPQ is essential for the maintenance of envelope integrity under bleach stress, rescuing a wide series of structurally unrelated periplasmic proteins from methionine oxidation. The catalytic subunit MsrP is non-stereospecific, being able to reduce both (R-) and (S-) diastereoisomers of methionine sulfoxide.</text>
</comment>
<dbReference type="OrthoDB" id="9795587at2"/>
<evidence type="ECO:0000256" key="2">
    <source>
        <dbReference type="ARBA" id="ARBA00022723"/>
    </source>
</evidence>
<organism evidence="7 8">
    <name type="scientific">Bordetella genomosp. 1</name>
    <dbReference type="NCBI Taxonomy" id="1395607"/>
    <lineage>
        <taxon>Bacteria</taxon>
        <taxon>Pseudomonadati</taxon>
        <taxon>Pseudomonadota</taxon>
        <taxon>Betaproteobacteria</taxon>
        <taxon>Burkholderiales</taxon>
        <taxon>Alcaligenaceae</taxon>
        <taxon>Bordetella</taxon>
    </lineage>
</organism>
<comment type="catalytic activity">
    <reaction evidence="5">
        <text>L-methionyl-[protein] + a quinone + H2O = L-methionyl-(R)-S-oxide-[protein] + a quinol</text>
        <dbReference type="Rhea" id="RHEA:51296"/>
        <dbReference type="Rhea" id="RHEA-COMP:12313"/>
        <dbReference type="Rhea" id="RHEA-COMP:12314"/>
        <dbReference type="ChEBI" id="CHEBI:15377"/>
        <dbReference type="ChEBI" id="CHEBI:16044"/>
        <dbReference type="ChEBI" id="CHEBI:24646"/>
        <dbReference type="ChEBI" id="CHEBI:45764"/>
        <dbReference type="ChEBI" id="CHEBI:132124"/>
    </reaction>
</comment>
<feature type="binding site" evidence="5">
    <location>
        <position position="213"/>
    </location>
    <ligand>
        <name>Mo-molybdopterin</name>
        <dbReference type="ChEBI" id="CHEBI:71302"/>
    </ligand>
</feature>
<reference evidence="7 8" key="1">
    <citation type="submission" date="2017-05" db="EMBL/GenBank/DDBJ databases">
        <title>Complete and WGS of Bordetella genogroups.</title>
        <authorList>
            <person name="Spilker T."/>
            <person name="LiPuma J."/>
        </authorList>
    </citation>
    <scope>NUCLEOTIDE SEQUENCE [LARGE SCALE GENOMIC DNA]</scope>
    <source>
        <strain evidence="7 8">AU17610</strain>
    </source>
</reference>
<dbReference type="AlphaFoldDB" id="A0A261SPC5"/>
<comment type="catalytic activity">
    <reaction evidence="5">
        <text>L-methionyl-[protein] + a quinone + H2O = L-methionyl-(S)-S-oxide-[protein] + a quinol</text>
        <dbReference type="Rhea" id="RHEA:51292"/>
        <dbReference type="Rhea" id="RHEA-COMP:12313"/>
        <dbReference type="Rhea" id="RHEA-COMP:12315"/>
        <dbReference type="ChEBI" id="CHEBI:15377"/>
        <dbReference type="ChEBI" id="CHEBI:16044"/>
        <dbReference type="ChEBI" id="CHEBI:24646"/>
        <dbReference type="ChEBI" id="CHEBI:44120"/>
        <dbReference type="ChEBI" id="CHEBI:132124"/>
    </reaction>
</comment>
<evidence type="ECO:0000313" key="8">
    <source>
        <dbReference type="Proteomes" id="UP000217005"/>
    </source>
</evidence>
<keyword evidence="1 5" id="KW-0500">Molybdenum</keyword>
<evidence type="ECO:0000256" key="3">
    <source>
        <dbReference type="ARBA" id="ARBA00022729"/>
    </source>
</evidence>
<dbReference type="EC" id="1.8.5.-" evidence="5"/>
<sequence>MYVRKPGDVLPSEITPETVWRARREWMLRTGAAAAALSLPGWARADDALPGRASPLSVMDKQTPFKDVTTYNNYYEFGVDKSEPAKNAGRLQTRPWTVSVEGEVGKPRTFDIDELLKLAPMEDRIYRLRCVEGWSMVIPWVGYSLSEVLKRVEPTSKAKYVEFVSVVQRENMPGVRYAVLDWPYVEALRIDEAMHPLAMLVFGLYGKTLPNQNGAPLRLAVPWKYGFKSAKSLVKIRLVEQQPTSSWMKAAANEYGFYANVNPDVPHPRWSQATERRIGEDGLFTPKRKTLAFNGYGDQVASLYQGMDLKANY</sequence>
<dbReference type="Pfam" id="PF00174">
    <property type="entry name" value="Oxidored_molyb"/>
    <property type="match status" value="1"/>
</dbReference>
<proteinExistence type="inferred from homology"/>
<dbReference type="GO" id="GO:0046872">
    <property type="term" value="F:metal ion binding"/>
    <property type="evidence" value="ECO:0007669"/>
    <property type="project" value="UniProtKB-KW"/>
</dbReference>
<comment type="caution">
    <text evidence="7">The sequence shown here is derived from an EMBL/GenBank/DDBJ whole genome shotgun (WGS) entry which is preliminary data.</text>
</comment>
<evidence type="ECO:0000259" key="6">
    <source>
        <dbReference type="Pfam" id="PF00174"/>
    </source>
</evidence>
<evidence type="ECO:0000256" key="4">
    <source>
        <dbReference type="ARBA" id="ARBA00023002"/>
    </source>
</evidence>
<dbReference type="SUPFAM" id="SSF56524">
    <property type="entry name" value="Oxidoreductase molybdopterin-binding domain"/>
    <property type="match status" value="1"/>
</dbReference>
<keyword evidence="4 5" id="KW-0560">Oxidoreductase</keyword>
<dbReference type="InterPro" id="IPR036374">
    <property type="entry name" value="OxRdtase_Mopterin-bd_sf"/>
</dbReference>
<dbReference type="PANTHER" id="PTHR43032">
    <property type="entry name" value="PROTEIN-METHIONINE-SULFOXIDE REDUCTASE"/>
    <property type="match status" value="1"/>
</dbReference>